<dbReference type="PROSITE" id="PS50931">
    <property type="entry name" value="HTH_LYSR"/>
    <property type="match status" value="1"/>
</dbReference>
<dbReference type="OrthoDB" id="4131546at2"/>
<proteinExistence type="inferred from homology"/>
<comment type="similarity">
    <text evidence="1">Belongs to the LysR transcriptional regulatory family.</text>
</comment>
<accession>A0A542E1B1</accession>
<keyword evidence="7" id="KW-1185">Reference proteome</keyword>
<dbReference type="Proteomes" id="UP000317893">
    <property type="component" value="Unassembled WGS sequence"/>
</dbReference>
<evidence type="ECO:0000313" key="7">
    <source>
        <dbReference type="Proteomes" id="UP000317893"/>
    </source>
</evidence>
<dbReference type="SUPFAM" id="SSF53850">
    <property type="entry name" value="Periplasmic binding protein-like II"/>
    <property type="match status" value="1"/>
</dbReference>
<dbReference type="GO" id="GO:0003700">
    <property type="term" value="F:DNA-binding transcription factor activity"/>
    <property type="evidence" value="ECO:0007669"/>
    <property type="project" value="InterPro"/>
</dbReference>
<evidence type="ECO:0000256" key="2">
    <source>
        <dbReference type="ARBA" id="ARBA00023015"/>
    </source>
</evidence>
<evidence type="ECO:0000259" key="5">
    <source>
        <dbReference type="PROSITE" id="PS50931"/>
    </source>
</evidence>
<dbReference type="SUPFAM" id="SSF46785">
    <property type="entry name" value="Winged helix' DNA-binding domain"/>
    <property type="match status" value="1"/>
</dbReference>
<dbReference type="GO" id="GO:0032993">
    <property type="term" value="C:protein-DNA complex"/>
    <property type="evidence" value="ECO:0007669"/>
    <property type="project" value="TreeGrafter"/>
</dbReference>
<feature type="domain" description="HTH lysR-type" evidence="5">
    <location>
        <begin position="2"/>
        <end position="59"/>
    </location>
</feature>
<evidence type="ECO:0000256" key="1">
    <source>
        <dbReference type="ARBA" id="ARBA00009437"/>
    </source>
</evidence>
<dbReference type="InterPro" id="IPR000847">
    <property type="entry name" value="LysR_HTH_N"/>
</dbReference>
<gene>
    <name evidence="6" type="ORF">FB458_2234</name>
</gene>
<dbReference type="InterPro" id="IPR036388">
    <property type="entry name" value="WH-like_DNA-bd_sf"/>
</dbReference>
<keyword evidence="4" id="KW-0804">Transcription</keyword>
<name>A0A542E1B1_9MICO</name>
<keyword evidence="2" id="KW-0805">Transcription regulation</keyword>
<dbReference type="PANTHER" id="PTHR30346">
    <property type="entry name" value="TRANSCRIPTIONAL DUAL REGULATOR HCAR-RELATED"/>
    <property type="match status" value="1"/>
</dbReference>
<keyword evidence="3 6" id="KW-0238">DNA-binding</keyword>
<protein>
    <submittedName>
        <fullName evidence="6">DNA-binding transcriptional LysR family regulator</fullName>
    </submittedName>
</protein>
<sequence length="295" mass="31457">MLDLHRLRVFRAVVATGSVGGAATALGYSPSAVSQHVTALQRETGLALLEKHGRGIVPTDAGRRLAHESESVLDRLAELESVAADLRAGRSGRLTFAYVASAGTAWVPPVVATLDREFPDLRLDLRLVELDDGRLDPDLEVVVEQAVGPRDAETEVLLEEPYVVAVPTGHRFAGRDEVALAELDGERWVDNDVVQGPCRQVVLDACAAAGIVPGFHVEAHDYPSALAFVAVGVGVTVLPRLGTVTMPDGVVAVPLAEPAPRRRLVLRTRPSLREHPAVRRASELLRAAAARTTAT</sequence>
<dbReference type="InterPro" id="IPR036390">
    <property type="entry name" value="WH_DNA-bd_sf"/>
</dbReference>
<evidence type="ECO:0000256" key="3">
    <source>
        <dbReference type="ARBA" id="ARBA00023125"/>
    </source>
</evidence>
<dbReference type="AlphaFoldDB" id="A0A542E1B1"/>
<dbReference type="GO" id="GO:0003677">
    <property type="term" value="F:DNA binding"/>
    <property type="evidence" value="ECO:0007669"/>
    <property type="project" value="UniProtKB-KW"/>
</dbReference>
<evidence type="ECO:0000256" key="4">
    <source>
        <dbReference type="ARBA" id="ARBA00023163"/>
    </source>
</evidence>
<dbReference type="EMBL" id="VFMN01000001">
    <property type="protein sequence ID" value="TQJ09127.1"/>
    <property type="molecule type" value="Genomic_DNA"/>
</dbReference>
<dbReference type="Gene3D" id="3.40.190.10">
    <property type="entry name" value="Periplasmic binding protein-like II"/>
    <property type="match status" value="2"/>
</dbReference>
<dbReference type="Pfam" id="PF00126">
    <property type="entry name" value="HTH_1"/>
    <property type="match status" value="1"/>
</dbReference>
<dbReference type="Pfam" id="PF03466">
    <property type="entry name" value="LysR_substrate"/>
    <property type="match status" value="1"/>
</dbReference>
<dbReference type="RefSeq" id="WP_141848544.1">
    <property type="nucleotide sequence ID" value="NZ_BAAAPR010000005.1"/>
</dbReference>
<evidence type="ECO:0000313" key="6">
    <source>
        <dbReference type="EMBL" id="TQJ09127.1"/>
    </source>
</evidence>
<dbReference type="PANTHER" id="PTHR30346:SF29">
    <property type="entry name" value="LYSR SUBSTRATE-BINDING"/>
    <property type="match status" value="1"/>
</dbReference>
<dbReference type="Gene3D" id="1.10.10.10">
    <property type="entry name" value="Winged helix-like DNA-binding domain superfamily/Winged helix DNA-binding domain"/>
    <property type="match status" value="1"/>
</dbReference>
<reference evidence="6 7" key="1">
    <citation type="submission" date="2019-06" db="EMBL/GenBank/DDBJ databases">
        <title>Sequencing the genomes of 1000 actinobacteria strains.</title>
        <authorList>
            <person name="Klenk H.-P."/>
        </authorList>
    </citation>
    <scope>NUCLEOTIDE SEQUENCE [LARGE SCALE GENOMIC DNA]</scope>
    <source>
        <strain evidence="6 7">DSM 18607</strain>
    </source>
</reference>
<comment type="caution">
    <text evidence="6">The sequence shown here is derived from an EMBL/GenBank/DDBJ whole genome shotgun (WGS) entry which is preliminary data.</text>
</comment>
<organism evidence="6 7">
    <name type="scientific">Lapillicoccus jejuensis</name>
    <dbReference type="NCBI Taxonomy" id="402171"/>
    <lineage>
        <taxon>Bacteria</taxon>
        <taxon>Bacillati</taxon>
        <taxon>Actinomycetota</taxon>
        <taxon>Actinomycetes</taxon>
        <taxon>Micrococcales</taxon>
        <taxon>Intrasporangiaceae</taxon>
        <taxon>Lapillicoccus</taxon>
    </lineage>
</organism>
<dbReference type="InterPro" id="IPR005119">
    <property type="entry name" value="LysR_subst-bd"/>
</dbReference>